<evidence type="ECO:0000256" key="9">
    <source>
        <dbReference type="SAM" id="Phobius"/>
    </source>
</evidence>
<feature type="domain" description="Methyl-accepting transducer" evidence="10">
    <location>
        <begin position="233"/>
        <end position="462"/>
    </location>
</feature>
<feature type="transmembrane region" description="Helical" evidence="9">
    <location>
        <begin position="197"/>
        <end position="216"/>
    </location>
</feature>
<keyword evidence="4 9" id="KW-0812">Transmembrane</keyword>
<dbReference type="InterPro" id="IPR004089">
    <property type="entry name" value="MCPsignal_dom"/>
</dbReference>
<evidence type="ECO:0000259" key="10">
    <source>
        <dbReference type="PROSITE" id="PS50111"/>
    </source>
</evidence>
<evidence type="ECO:0000313" key="11">
    <source>
        <dbReference type="EMBL" id="KYG62056.1"/>
    </source>
</evidence>
<evidence type="ECO:0000313" key="12">
    <source>
        <dbReference type="Proteomes" id="UP000075391"/>
    </source>
</evidence>
<proteinExistence type="inferred from homology"/>
<comment type="caution">
    <text evidence="11">The sequence shown here is derived from an EMBL/GenBank/DDBJ whole genome shotgun (WGS) entry which is preliminary data.</text>
</comment>
<dbReference type="EMBL" id="LUKF01000016">
    <property type="protein sequence ID" value="KYG62056.1"/>
    <property type="molecule type" value="Genomic_DNA"/>
</dbReference>
<dbReference type="SMART" id="SM01049">
    <property type="entry name" value="Cache_2"/>
    <property type="match status" value="1"/>
</dbReference>
<feature type="transmembrane region" description="Helical" evidence="9">
    <location>
        <begin position="16"/>
        <end position="38"/>
    </location>
</feature>
<dbReference type="AlphaFoldDB" id="A0A150WG92"/>
<evidence type="ECO:0000256" key="6">
    <source>
        <dbReference type="ARBA" id="ARBA00023136"/>
    </source>
</evidence>
<dbReference type="Gene3D" id="1.10.287.950">
    <property type="entry name" value="Methyl-accepting chemotaxis protein"/>
    <property type="match status" value="1"/>
</dbReference>
<evidence type="ECO:0000256" key="8">
    <source>
        <dbReference type="PROSITE-ProRule" id="PRU00284"/>
    </source>
</evidence>
<name>A0A150WG92_BDEBC</name>
<evidence type="ECO:0000256" key="5">
    <source>
        <dbReference type="ARBA" id="ARBA00022989"/>
    </source>
</evidence>
<evidence type="ECO:0000256" key="4">
    <source>
        <dbReference type="ARBA" id="ARBA00022692"/>
    </source>
</evidence>
<keyword evidence="5 9" id="KW-1133">Transmembrane helix</keyword>
<dbReference type="InterPro" id="IPR033480">
    <property type="entry name" value="sCache_2"/>
</dbReference>
<protein>
    <submittedName>
        <fullName evidence="11">Chemotaxis protein</fullName>
    </submittedName>
</protein>
<dbReference type="GO" id="GO:0005886">
    <property type="term" value="C:plasma membrane"/>
    <property type="evidence" value="ECO:0007669"/>
    <property type="project" value="UniProtKB-SubCell"/>
</dbReference>
<dbReference type="InterPro" id="IPR051310">
    <property type="entry name" value="MCP_chemotaxis"/>
</dbReference>
<evidence type="ECO:0000256" key="2">
    <source>
        <dbReference type="ARBA" id="ARBA00022475"/>
    </source>
</evidence>
<comment type="similarity">
    <text evidence="7">Belongs to the methyl-accepting chemotaxis (MCP) protein family.</text>
</comment>
<dbReference type="PANTHER" id="PTHR43531">
    <property type="entry name" value="PROTEIN ICFG"/>
    <property type="match status" value="1"/>
</dbReference>
<accession>A0A150WG92</accession>
<dbReference type="RefSeq" id="WP_063244169.1">
    <property type="nucleotide sequence ID" value="NZ_LUKF01000016.1"/>
</dbReference>
<evidence type="ECO:0000256" key="7">
    <source>
        <dbReference type="ARBA" id="ARBA00029447"/>
    </source>
</evidence>
<dbReference type="GO" id="GO:0006935">
    <property type="term" value="P:chemotaxis"/>
    <property type="evidence" value="ECO:0007669"/>
    <property type="project" value="UniProtKB-KW"/>
</dbReference>
<sequence length="485" mass="53293">MLDRIWKTRSYRYKTLALLIVAILPLWAIVLFYVLPLVRDNMYEDRKVAIRSTVDIATKIIEHKYELFQKKEITEDQAKDQALAAIKALRYSGNEYFWINDLHPRMMMHPIKPELDGKDLSDMKDPNGFKLFVEFARIGQTAEAEGFANYMWPKPGSPQPEPKISFVRQFKPWQWIVGSGVYVDDVEKAVATFRDKVLIGFSLAFVLAFALFYVFASRLMNFLAQTVSETNTASQQVLEASNMLSTAGQNVAQGAVESAARIEETLRSVTDLNEIVKANQDRAKTAAELAKTSEVGASEGAHEVKKLIEAITVMSKISGEITSAMDIIDDIAFQTNLLALNAAVEAARAGEQGKGFAVVAEAVRGLALKSASAAKEVKTVITSSVEQTRVSLELAEKSDKVLDGIVSSVQKVTVLNQEISETSTHQSDGIKAIHEAMGSLERQTQAFSAAAEETAATSEEMSAQANTLQHMVNNMASEVIGKKAA</sequence>
<dbReference type="InterPro" id="IPR004010">
    <property type="entry name" value="Double_Cache_2"/>
</dbReference>
<dbReference type="PANTHER" id="PTHR43531:SF11">
    <property type="entry name" value="METHYL-ACCEPTING CHEMOTAXIS PROTEIN 3"/>
    <property type="match status" value="1"/>
</dbReference>
<organism evidence="11 12">
    <name type="scientific">Bdellovibrio bacteriovorus</name>
    <dbReference type="NCBI Taxonomy" id="959"/>
    <lineage>
        <taxon>Bacteria</taxon>
        <taxon>Pseudomonadati</taxon>
        <taxon>Bdellovibrionota</taxon>
        <taxon>Bdellovibrionia</taxon>
        <taxon>Bdellovibrionales</taxon>
        <taxon>Pseudobdellovibrionaceae</taxon>
        <taxon>Bdellovibrio</taxon>
    </lineage>
</organism>
<dbReference type="SMART" id="SM00283">
    <property type="entry name" value="MA"/>
    <property type="match status" value="1"/>
</dbReference>
<evidence type="ECO:0000256" key="1">
    <source>
        <dbReference type="ARBA" id="ARBA00004651"/>
    </source>
</evidence>
<keyword evidence="6 9" id="KW-0472">Membrane</keyword>
<dbReference type="Pfam" id="PF08269">
    <property type="entry name" value="dCache_2"/>
    <property type="match status" value="1"/>
</dbReference>
<keyword evidence="8" id="KW-0807">Transducer</keyword>
<keyword evidence="3" id="KW-0145">Chemotaxis</keyword>
<keyword evidence="2" id="KW-1003">Cell membrane</keyword>
<dbReference type="PRINTS" id="PR00260">
    <property type="entry name" value="CHEMTRNSDUCR"/>
</dbReference>
<dbReference type="InterPro" id="IPR004090">
    <property type="entry name" value="Chemotax_Me-accpt_rcpt"/>
</dbReference>
<dbReference type="GO" id="GO:0007165">
    <property type="term" value="P:signal transduction"/>
    <property type="evidence" value="ECO:0007669"/>
    <property type="project" value="UniProtKB-KW"/>
</dbReference>
<dbReference type="Pfam" id="PF00015">
    <property type="entry name" value="MCPsignal"/>
    <property type="match status" value="1"/>
</dbReference>
<dbReference type="Gene3D" id="3.30.450.20">
    <property type="entry name" value="PAS domain"/>
    <property type="match status" value="1"/>
</dbReference>
<gene>
    <name evidence="11" type="ORF">AZI85_07595</name>
</gene>
<comment type="subcellular location">
    <subcellularLocation>
        <location evidence="1">Cell membrane</location>
        <topology evidence="1">Multi-pass membrane protein</topology>
    </subcellularLocation>
</comment>
<dbReference type="SUPFAM" id="SSF58104">
    <property type="entry name" value="Methyl-accepting chemotaxis protein (MCP) signaling domain"/>
    <property type="match status" value="1"/>
</dbReference>
<reference evidence="11 12" key="1">
    <citation type="submission" date="2016-03" db="EMBL/GenBank/DDBJ databases">
        <authorList>
            <person name="Ploux O."/>
        </authorList>
    </citation>
    <scope>NUCLEOTIDE SEQUENCE [LARGE SCALE GENOMIC DNA]</scope>
    <source>
        <strain evidence="11 12">BER2</strain>
    </source>
</reference>
<dbReference type="Proteomes" id="UP000075391">
    <property type="component" value="Unassembled WGS sequence"/>
</dbReference>
<dbReference type="OrthoDB" id="5288503at2"/>
<dbReference type="GO" id="GO:0004888">
    <property type="term" value="F:transmembrane signaling receptor activity"/>
    <property type="evidence" value="ECO:0007669"/>
    <property type="project" value="InterPro"/>
</dbReference>
<evidence type="ECO:0000256" key="3">
    <source>
        <dbReference type="ARBA" id="ARBA00022500"/>
    </source>
</evidence>
<dbReference type="PROSITE" id="PS50111">
    <property type="entry name" value="CHEMOTAXIS_TRANSDUC_2"/>
    <property type="match status" value="1"/>
</dbReference>